<dbReference type="InterPro" id="IPR021109">
    <property type="entry name" value="Peptidase_aspartic_dom_sf"/>
</dbReference>
<dbReference type="InParanoid" id="A0A067PWR6"/>
<dbReference type="GO" id="GO:0004190">
    <property type="term" value="F:aspartic-type endopeptidase activity"/>
    <property type="evidence" value="ECO:0007669"/>
    <property type="project" value="InterPro"/>
</dbReference>
<name>A0A067PWR6_9AGAM</name>
<keyword evidence="3" id="KW-1015">Disulfide bond</keyword>
<dbReference type="STRING" id="933084.A0A067PWR6"/>
<keyword evidence="7" id="KW-1185">Reference proteome</keyword>
<dbReference type="Proteomes" id="UP000027265">
    <property type="component" value="Unassembled WGS sequence"/>
</dbReference>
<feature type="signal peptide" evidence="4">
    <location>
        <begin position="1"/>
        <end position="19"/>
    </location>
</feature>
<keyword evidence="4" id="KW-0732">Signal</keyword>
<evidence type="ECO:0000313" key="7">
    <source>
        <dbReference type="Proteomes" id="UP000027265"/>
    </source>
</evidence>
<dbReference type="InterPro" id="IPR033121">
    <property type="entry name" value="PEPTIDASE_A1"/>
</dbReference>
<proteinExistence type="inferred from homology"/>
<dbReference type="InterPro" id="IPR034164">
    <property type="entry name" value="Pepsin-like_dom"/>
</dbReference>
<dbReference type="GO" id="GO:0006508">
    <property type="term" value="P:proteolysis"/>
    <property type="evidence" value="ECO:0007669"/>
    <property type="project" value="InterPro"/>
</dbReference>
<feature type="disulfide bond" evidence="3">
    <location>
        <begin position="97"/>
        <end position="102"/>
    </location>
</feature>
<sequence length="558" mass="59034">MLSAYYFVVCLALVDFVFGLGNPPAPRWTRRQTNAVALPSASLLDTNSTAAGRSGILNVALSDDRQSYYIVIEAGDISFRVALDTASADLWITSSACTTTACHSIPKYPLSYQSPSFIPVNANSTPFSVGFADGTAASGFVARETIQFANLSVSNQPFGMVTSSNVTIGSEISGILGLGFPRLSTIFDSVPGATPFFTSLAELGMLAYPLFGLSLTRDSSGTLALGAVDSSIVTNTSRIVWNEVLAFSPFGTERNVSSYLQWVIPISDIYVNGTEVLPSPTYPFAASNMSLALLDVGTSGIYGPYQDVSRIFATMTGSRFVDYSGQWALPCATSEIMTFQFGGQNFTLQPSDYLIGATSGDPNMCLSWPRATAPSSDGIDWQLGTPFLRTVYTVFSYGINTKEPPMIGLYPLNNASALPETPAFISSFLSSASATIATALPNFVLATPTYTTPPYAFNTSIPASLGEIVSSDLALSTYSPLLERTANATGIPTVSPSPTRATLILTDPQGDVFTSISTASIPSVTLGVPPGWTSAGIMMDVPPLLSIALSCIAIWFFL</sequence>
<dbReference type="PROSITE" id="PS51767">
    <property type="entry name" value="PEPTIDASE_A1"/>
    <property type="match status" value="1"/>
</dbReference>
<feature type="chain" id="PRO_5001647814" description="Peptidase A1 domain-containing protein" evidence="4">
    <location>
        <begin position="20"/>
        <end position="558"/>
    </location>
</feature>
<feature type="active site" evidence="2">
    <location>
        <position position="295"/>
    </location>
</feature>
<organism evidence="6 7">
    <name type="scientific">Jaapia argillacea MUCL 33604</name>
    <dbReference type="NCBI Taxonomy" id="933084"/>
    <lineage>
        <taxon>Eukaryota</taxon>
        <taxon>Fungi</taxon>
        <taxon>Dikarya</taxon>
        <taxon>Basidiomycota</taxon>
        <taxon>Agaricomycotina</taxon>
        <taxon>Agaricomycetes</taxon>
        <taxon>Agaricomycetidae</taxon>
        <taxon>Jaapiales</taxon>
        <taxon>Jaapiaceae</taxon>
        <taxon>Jaapia</taxon>
    </lineage>
</organism>
<evidence type="ECO:0000313" key="6">
    <source>
        <dbReference type="EMBL" id="KDQ59263.1"/>
    </source>
</evidence>
<feature type="active site" evidence="2">
    <location>
        <position position="84"/>
    </location>
</feature>
<accession>A0A067PWR6</accession>
<dbReference type="Pfam" id="PF00026">
    <property type="entry name" value="Asp"/>
    <property type="match status" value="1"/>
</dbReference>
<protein>
    <recommendedName>
        <fullName evidence="5">Peptidase A1 domain-containing protein</fullName>
    </recommendedName>
</protein>
<dbReference type="SUPFAM" id="SSF50630">
    <property type="entry name" value="Acid proteases"/>
    <property type="match status" value="1"/>
</dbReference>
<evidence type="ECO:0000256" key="3">
    <source>
        <dbReference type="PIRSR" id="PIRSR601461-2"/>
    </source>
</evidence>
<comment type="similarity">
    <text evidence="1">Belongs to the peptidase A1 family.</text>
</comment>
<dbReference type="CDD" id="cd05471">
    <property type="entry name" value="pepsin_like"/>
    <property type="match status" value="1"/>
</dbReference>
<reference evidence="7" key="1">
    <citation type="journal article" date="2014" name="Proc. Natl. Acad. Sci. U.S.A.">
        <title>Extensive sampling of basidiomycete genomes demonstrates inadequacy of the white-rot/brown-rot paradigm for wood decay fungi.</title>
        <authorList>
            <person name="Riley R."/>
            <person name="Salamov A.A."/>
            <person name="Brown D.W."/>
            <person name="Nagy L.G."/>
            <person name="Floudas D."/>
            <person name="Held B.W."/>
            <person name="Levasseur A."/>
            <person name="Lombard V."/>
            <person name="Morin E."/>
            <person name="Otillar R."/>
            <person name="Lindquist E.A."/>
            <person name="Sun H."/>
            <person name="LaButti K.M."/>
            <person name="Schmutz J."/>
            <person name="Jabbour D."/>
            <person name="Luo H."/>
            <person name="Baker S.E."/>
            <person name="Pisabarro A.G."/>
            <person name="Walton J.D."/>
            <person name="Blanchette R.A."/>
            <person name="Henrissat B."/>
            <person name="Martin F."/>
            <person name="Cullen D."/>
            <person name="Hibbett D.S."/>
            <person name="Grigoriev I.V."/>
        </authorList>
    </citation>
    <scope>NUCLEOTIDE SEQUENCE [LARGE SCALE GENOMIC DNA]</scope>
    <source>
        <strain evidence="7">MUCL 33604</strain>
    </source>
</reference>
<evidence type="ECO:0000256" key="2">
    <source>
        <dbReference type="PIRSR" id="PIRSR601461-1"/>
    </source>
</evidence>
<dbReference type="AlphaFoldDB" id="A0A067PWR6"/>
<dbReference type="HOGENOM" id="CLU_037038_0_0_1"/>
<evidence type="ECO:0000256" key="1">
    <source>
        <dbReference type="ARBA" id="ARBA00007447"/>
    </source>
</evidence>
<evidence type="ECO:0000259" key="5">
    <source>
        <dbReference type="PROSITE" id="PS51767"/>
    </source>
</evidence>
<feature type="domain" description="Peptidase A1" evidence="5">
    <location>
        <begin position="68"/>
        <end position="410"/>
    </location>
</feature>
<dbReference type="FunCoup" id="A0A067PWR6">
    <property type="interactions" value="50"/>
</dbReference>
<dbReference type="Gene3D" id="2.40.70.10">
    <property type="entry name" value="Acid Proteases"/>
    <property type="match status" value="2"/>
</dbReference>
<dbReference type="PRINTS" id="PR00792">
    <property type="entry name" value="PEPSIN"/>
</dbReference>
<dbReference type="EMBL" id="KL197716">
    <property type="protein sequence ID" value="KDQ59263.1"/>
    <property type="molecule type" value="Genomic_DNA"/>
</dbReference>
<dbReference type="PANTHER" id="PTHR47966:SF74">
    <property type="entry name" value="AGR407CP"/>
    <property type="match status" value="1"/>
</dbReference>
<dbReference type="OrthoDB" id="771136at2759"/>
<dbReference type="PANTHER" id="PTHR47966">
    <property type="entry name" value="BETA-SITE APP-CLEAVING ENZYME, ISOFORM A-RELATED"/>
    <property type="match status" value="1"/>
</dbReference>
<dbReference type="InterPro" id="IPR001461">
    <property type="entry name" value="Aspartic_peptidase_A1"/>
</dbReference>
<gene>
    <name evidence="6" type="ORF">JAAARDRAFT_657647</name>
</gene>
<evidence type="ECO:0000256" key="4">
    <source>
        <dbReference type="SAM" id="SignalP"/>
    </source>
</evidence>